<dbReference type="GO" id="GO:0006412">
    <property type="term" value="P:translation"/>
    <property type="evidence" value="ECO:0007669"/>
    <property type="project" value="InterPro"/>
</dbReference>
<dbReference type="Proteomes" id="UP000178946">
    <property type="component" value="Unassembled WGS sequence"/>
</dbReference>
<evidence type="ECO:0000259" key="6">
    <source>
        <dbReference type="Pfam" id="PF00281"/>
    </source>
</evidence>
<dbReference type="SUPFAM" id="SSF55282">
    <property type="entry name" value="RL5-like"/>
    <property type="match status" value="1"/>
</dbReference>
<comment type="similarity">
    <text evidence="1 5">Belongs to the universal ribosomal protein uL5 family.</text>
</comment>
<evidence type="ECO:0000256" key="5">
    <source>
        <dbReference type="RuleBase" id="RU003930"/>
    </source>
</evidence>
<dbReference type="PANTHER" id="PTHR11994">
    <property type="entry name" value="60S RIBOSOMAL PROTEIN L11-RELATED"/>
    <property type="match status" value="1"/>
</dbReference>
<proteinExistence type="inferred from homology"/>
<dbReference type="Pfam" id="PF00673">
    <property type="entry name" value="Ribosomal_L5_C"/>
    <property type="match status" value="1"/>
</dbReference>
<dbReference type="AlphaFoldDB" id="A0A1F8DSL2"/>
<dbReference type="STRING" id="1802557.A3A20_01575"/>
<keyword evidence="3 5" id="KW-0687">Ribonucleoprotein</keyword>
<evidence type="ECO:0000256" key="3">
    <source>
        <dbReference type="ARBA" id="ARBA00023274"/>
    </source>
</evidence>
<accession>A0A1F8DSL2</accession>
<evidence type="ECO:0000313" key="9">
    <source>
        <dbReference type="Proteomes" id="UP000178946"/>
    </source>
</evidence>
<dbReference type="GO" id="GO:0005840">
    <property type="term" value="C:ribosome"/>
    <property type="evidence" value="ECO:0007669"/>
    <property type="project" value="UniProtKB-KW"/>
</dbReference>
<evidence type="ECO:0000256" key="1">
    <source>
        <dbReference type="ARBA" id="ARBA00008553"/>
    </source>
</evidence>
<dbReference type="InterPro" id="IPR002132">
    <property type="entry name" value="Ribosomal_uL5"/>
</dbReference>
<reference evidence="8 9" key="1">
    <citation type="journal article" date="2016" name="Nat. Commun.">
        <title>Thousands of microbial genomes shed light on interconnected biogeochemical processes in an aquifer system.</title>
        <authorList>
            <person name="Anantharaman K."/>
            <person name="Brown C.T."/>
            <person name="Hug L.A."/>
            <person name="Sharon I."/>
            <person name="Castelle C.J."/>
            <person name="Probst A.J."/>
            <person name="Thomas B.C."/>
            <person name="Singh A."/>
            <person name="Wilkins M.J."/>
            <person name="Karaoz U."/>
            <person name="Brodie E.L."/>
            <person name="Williams K.H."/>
            <person name="Hubbard S.S."/>
            <person name="Banfield J.F."/>
        </authorList>
    </citation>
    <scope>NUCLEOTIDE SEQUENCE [LARGE SCALE GENOMIC DNA]</scope>
</reference>
<feature type="domain" description="Large ribosomal subunit protein uL5 N-terminal" evidence="6">
    <location>
        <begin position="9"/>
        <end position="64"/>
    </location>
</feature>
<evidence type="ECO:0000256" key="4">
    <source>
        <dbReference type="ARBA" id="ARBA00035461"/>
    </source>
</evidence>
<evidence type="ECO:0000313" key="8">
    <source>
        <dbReference type="EMBL" id="OGM91611.1"/>
    </source>
</evidence>
<feature type="domain" description="Large ribosomal subunit protein uL5 C-terminal" evidence="7">
    <location>
        <begin position="69"/>
        <end position="161"/>
    </location>
</feature>
<dbReference type="InterPro" id="IPR031310">
    <property type="entry name" value="Ribosomal_uL5_N"/>
</dbReference>
<protein>
    <recommendedName>
        <fullName evidence="4">50S ribosomal protein L5</fullName>
    </recommendedName>
</protein>
<organism evidence="8 9">
    <name type="scientific">Candidatus Wolfebacteria bacterium RIFCSPLOWO2_01_FULL_45_19</name>
    <dbReference type="NCBI Taxonomy" id="1802557"/>
    <lineage>
        <taxon>Bacteria</taxon>
        <taxon>Candidatus Wolfeibacteriota</taxon>
    </lineage>
</organism>
<dbReference type="Pfam" id="PF00281">
    <property type="entry name" value="Ribosomal_L5"/>
    <property type="match status" value="1"/>
</dbReference>
<name>A0A1F8DSL2_9BACT</name>
<dbReference type="Gene3D" id="3.30.1440.10">
    <property type="match status" value="1"/>
</dbReference>
<dbReference type="GO" id="GO:0003735">
    <property type="term" value="F:structural constituent of ribosome"/>
    <property type="evidence" value="ECO:0007669"/>
    <property type="project" value="InterPro"/>
</dbReference>
<keyword evidence="2 5" id="KW-0689">Ribosomal protein</keyword>
<dbReference type="InterPro" id="IPR031309">
    <property type="entry name" value="Ribosomal_uL5_C"/>
</dbReference>
<dbReference type="InterPro" id="IPR022803">
    <property type="entry name" value="Ribosomal_uL5_dom_sf"/>
</dbReference>
<gene>
    <name evidence="8" type="ORF">A3A20_01575</name>
</gene>
<dbReference type="PIRSF" id="PIRSF002161">
    <property type="entry name" value="Ribosomal_L5"/>
    <property type="match status" value="1"/>
</dbReference>
<comment type="caution">
    <text evidence="8">The sequence shown here is derived from an EMBL/GenBank/DDBJ whole genome shotgun (WGS) entry which is preliminary data.</text>
</comment>
<dbReference type="GO" id="GO:1990904">
    <property type="term" value="C:ribonucleoprotein complex"/>
    <property type="evidence" value="ECO:0007669"/>
    <property type="project" value="UniProtKB-KW"/>
</dbReference>
<dbReference type="EMBL" id="MGIR01000001">
    <property type="protein sequence ID" value="OGM91611.1"/>
    <property type="molecule type" value="Genomic_DNA"/>
</dbReference>
<evidence type="ECO:0000256" key="2">
    <source>
        <dbReference type="ARBA" id="ARBA00022980"/>
    </source>
</evidence>
<sequence>MQKMQSDNLKLEKIVVNVGVGRLSQAPNFSDKILPEIDKELALITGQKPSPRGAKQSIAGFKIRAGNVVGLKVTLRGKRMRDFLSRLVNIALPRVRDFRGVDLKNVDKSGNLSIGFREHSVFPEINLETSRVNFGLEVTLVPKIRIREKAIEAYRQLGVPFKK</sequence>
<evidence type="ECO:0000259" key="7">
    <source>
        <dbReference type="Pfam" id="PF00673"/>
    </source>
</evidence>